<name>A0A9D2AEK5_9FIRM</name>
<evidence type="ECO:0000313" key="2">
    <source>
        <dbReference type="Proteomes" id="UP000824204"/>
    </source>
</evidence>
<proteinExistence type="predicted"/>
<accession>A0A9D2AEK5</accession>
<dbReference type="EMBL" id="DXFX01000007">
    <property type="protein sequence ID" value="HIX06938.1"/>
    <property type="molecule type" value="Genomic_DNA"/>
</dbReference>
<comment type="caution">
    <text evidence="1">The sequence shown here is derived from an EMBL/GenBank/DDBJ whole genome shotgun (WGS) entry which is preliminary data.</text>
</comment>
<protein>
    <submittedName>
        <fullName evidence="1">Uncharacterized protein</fullName>
    </submittedName>
</protein>
<sequence>MNYLKKLCILKQLSSGFAEDGKKVSALLTAEMLGGTLTLSLALIGFAPLREGRYICLLCDEKGVREQFEVVPPSGQLRRKSEADISAGFCCLVCFVGASVTPVAFGKCGELTYDVKKLCAALADEQIMPARPAAQTAEPPQDAPYDDEMVATENYYEFDEVKDERSDIAAGSAGDAGTDEDGAGVCERALAGEDGADAPPGAATASEEGSPRYFAKVKRELAALFERYPAEEELAECIPYSKWVRIEFGKNKYYTVGIISDETRARYICYGVPAETFGEAPAALKGLCSFLPLSVFEPRGRGYWMMFQDADTGKCIKIS</sequence>
<reference evidence="1" key="1">
    <citation type="journal article" date="2021" name="PeerJ">
        <title>Extensive microbial diversity within the chicken gut microbiome revealed by metagenomics and culture.</title>
        <authorList>
            <person name="Gilroy R."/>
            <person name="Ravi A."/>
            <person name="Getino M."/>
            <person name="Pursley I."/>
            <person name="Horton D.L."/>
            <person name="Alikhan N.F."/>
            <person name="Baker D."/>
            <person name="Gharbi K."/>
            <person name="Hall N."/>
            <person name="Watson M."/>
            <person name="Adriaenssens E.M."/>
            <person name="Foster-Nyarko E."/>
            <person name="Jarju S."/>
            <person name="Secka A."/>
            <person name="Antonio M."/>
            <person name="Oren A."/>
            <person name="Chaudhuri R.R."/>
            <person name="La Ragione R."/>
            <person name="Hildebrand F."/>
            <person name="Pallen M.J."/>
        </authorList>
    </citation>
    <scope>NUCLEOTIDE SEQUENCE</scope>
    <source>
        <strain evidence="1">811</strain>
    </source>
</reference>
<gene>
    <name evidence="1" type="ORF">H9741_00515</name>
</gene>
<evidence type="ECO:0000313" key="1">
    <source>
        <dbReference type="EMBL" id="HIX06938.1"/>
    </source>
</evidence>
<dbReference type="Proteomes" id="UP000824204">
    <property type="component" value="Unassembled WGS sequence"/>
</dbReference>
<dbReference type="AlphaFoldDB" id="A0A9D2AEK5"/>
<reference evidence="1" key="2">
    <citation type="submission" date="2021-04" db="EMBL/GenBank/DDBJ databases">
        <authorList>
            <person name="Gilroy R."/>
        </authorList>
    </citation>
    <scope>NUCLEOTIDE SEQUENCE</scope>
    <source>
        <strain evidence="1">811</strain>
    </source>
</reference>
<organism evidence="1 2">
    <name type="scientific">Candidatus Borkfalkia faecipullorum</name>
    <dbReference type="NCBI Taxonomy" id="2838510"/>
    <lineage>
        <taxon>Bacteria</taxon>
        <taxon>Bacillati</taxon>
        <taxon>Bacillota</taxon>
        <taxon>Clostridia</taxon>
        <taxon>Christensenellales</taxon>
        <taxon>Christensenellaceae</taxon>
        <taxon>Candidatus Borkfalkia</taxon>
    </lineage>
</organism>